<feature type="transmembrane region" description="Helical" evidence="1">
    <location>
        <begin position="234"/>
        <end position="256"/>
    </location>
</feature>
<keyword evidence="1" id="KW-0812">Transmembrane</keyword>
<keyword evidence="1" id="KW-0472">Membrane</keyword>
<feature type="transmembrane region" description="Helical" evidence="1">
    <location>
        <begin position="305"/>
        <end position="327"/>
    </location>
</feature>
<feature type="transmembrane region" description="Helical" evidence="1">
    <location>
        <begin position="144"/>
        <end position="168"/>
    </location>
</feature>
<feature type="transmembrane region" description="Helical" evidence="1">
    <location>
        <begin position="28"/>
        <end position="46"/>
    </location>
</feature>
<feature type="transmembrane region" description="Helical" evidence="1">
    <location>
        <begin position="66"/>
        <end position="86"/>
    </location>
</feature>
<evidence type="ECO:0000256" key="1">
    <source>
        <dbReference type="SAM" id="Phobius"/>
    </source>
</evidence>
<evidence type="ECO:0000313" key="2">
    <source>
        <dbReference type="EMBL" id="WTW72325.1"/>
    </source>
</evidence>
<sequence>MTQTPLAPAPGPPLAAPVTTRARTALRVLAMVACLPYIVLKAAWVSGSHLGIPDGSSLLDHRTTMIVANSGSVLMDGAVVVIALLLTQAWGRRVPAWLLVLPMWVATGLLLPIMAGYPLQLLVQALGGEITSSAETTRPFLDQWVFAVVYTGFIIQGLALGTLFALYAKDRWGRLWRGTLRDLPASPTAPALRACAVAASLTALIPGTMHLLWATGSTAGLNAALIAESNSGSHVVDAVDVLFTAAAVAGVLLLAFRRNSALPLRIPLALAWGGSGAVGCWGGWMGLAALSGVDDLAHRPTPAAVLTYAVQMLVGTLVLALGAYFLAERAAGTRPLSGLRA</sequence>
<proteinExistence type="predicted"/>
<protein>
    <recommendedName>
        <fullName evidence="3">Aromatic ring-opening dioxygenase LigA</fullName>
    </recommendedName>
</protein>
<feature type="transmembrane region" description="Helical" evidence="1">
    <location>
        <begin position="189"/>
        <end position="214"/>
    </location>
</feature>
<dbReference type="EMBL" id="CP108313">
    <property type="protein sequence ID" value="WTW72325.1"/>
    <property type="molecule type" value="Genomic_DNA"/>
</dbReference>
<reference evidence="2" key="1">
    <citation type="submission" date="2022-10" db="EMBL/GenBank/DDBJ databases">
        <title>The complete genomes of actinobacterial strains from the NBC collection.</title>
        <authorList>
            <person name="Joergensen T.S."/>
            <person name="Alvarez Arevalo M."/>
            <person name="Sterndorff E.B."/>
            <person name="Faurdal D."/>
            <person name="Vuksanovic O."/>
            <person name="Mourched A.-S."/>
            <person name="Charusanti P."/>
            <person name="Shaw S."/>
            <person name="Blin K."/>
            <person name="Weber T."/>
        </authorList>
    </citation>
    <scope>NUCLEOTIDE SEQUENCE</scope>
    <source>
        <strain evidence="2">NBC_00008</strain>
    </source>
</reference>
<feature type="transmembrane region" description="Helical" evidence="1">
    <location>
        <begin position="98"/>
        <end position="117"/>
    </location>
</feature>
<accession>A0AAU2VZ09</accession>
<keyword evidence="1" id="KW-1133">Transmembrane helix</keyword>
<name>A0AAU2VZ09_9ACTN</name>
<dbReference type="AlphaFoldDB" id="A0AAU2VZ09"/>
<gene>
    <name evidence="2" type="ORF">OG398_30730</name>
</gene>
<evidence type="ECO:0008006" key="3">
    <source>
        <dbReference type="Google" id="ProtNLM"/>
    </source>
</evidence>
<organism evidence="2">
    <name type="scientific">Streptomyces sp. NBC_00008</name>
    <dbReference type="NCBI Taxonomy" id="2903610"/>
    <lineage>
        <taxon>Bacteria</taxon>
        <taxon>Bacillati</taxon>
        <taxon>Actinomycetota</taxon>
        <taxon>Actinomycetes</taxon>
        <taxon>Kitasatosporales</taxon>
        <taxon>Streptomycetaceae</taxon>
        <taxon>Streptomyces</taxon>
    </lineage>
</organism>
<feature type="transmembrane region" description="Helical" evidence="1">
    <location>
        <begin position="268"/>
        <end position="293"/>
    </location>
</feature>